<dbReference type="PROSITE" id="PS50109">
    <property type="entry name" value="HIS_KIN"/>
    <property type="match status" value="1"/>
</dbReference>
<dbReference type="SMART" id="SM00388">
    <property type="entry name" value="HisKA"/>
    <property type="match status" value="1"/>
</dbReference>
<dbReference type="GO" id="GO:0007234">
    <property type="term" value="P:osmosensory signaling via phosphorelay pathway"/>
    <property type="evidence" value="ECO:0007669"/>
    <property type="project" value="TreeGrafter"/>
</dbReference>
<sequence>MHQTRKKIWSLTTALAAVGALALIGIIYGASLVSGRTEQLATSVADVGLAELKMNRAFTLVLEAESSQRGYLLANDAGYLDPFRATRPRAERNLAEAEAILQRLGPGADLASLTAVREKIAEKFSELERTVTLAQSGRRDEAMTIMRGNLGRDLMTQVRDLVAQEQTALGALRNLRLVELRDSAATLSQLSALGVAAVLVLALFAVSQLARQARSLALAQQQLASANDALEHRVTERTRDLRRANEELQRYAYIVSHDLRAPLVNIIGFTRELETAAQCVAPVFERLADASEEADVAEARRALREDIPEALKFIQSSTGRMDGLIAAILQLSRLGAVALHPEPLDLTALARECIASVQHRLNDADASAVIDGDLPALVGDRAALSQILGNLLDNAAKYLSDSRPGRIILRGRASGSRVRIEVEDNGRGVAPRDHQRIFELFRRSGKQDKPGDGIGLAHVRTLARRMGGDIEVRSDGVSGSVFVVTLPADLRGVLSAETRNE</sequence>
<dbReference type="InterPro" id="IPR003594">
    <property type="entry name" value="HATPase_dom"/>
</dbReference>
<dbReference type="AlphaFoldDB" id="A0A212RSP1"/>
<evidence type="ECO:0000256" key="1">
    <source>
        <dbReference type="ARBA" id="ARBA00000085"/>
    </source>
</evidence>
<dbReference type="Proteomes" id="UP000198418">
    <property type="component" value="Unassembled WGS sequence"/>
</dbReference>
<keyword evidence="4" id="KW-0808">Transferase</keyword>
<organism evidence="8 9">
    <name type="scientific">Rhodoblastus acidophilus</name>
    <name type="common">Rhodopseudomonas acidophila</name>
    <dbReference type="NCBI Taxonomy" id="1074"/>
    <lineage>
        <taxon>Bacteria</taxon>
        <taxon>Pseudomonadati</taxon>
        <taxon>Pseudomonadota</taxon>
        <taxon>Alphaproteobacteria</taxon>
        <taxon>Hyphomicrobiales</taxon>
        <taxon>Rhodoblastaceae</taxon>
        <taxon>Rhodoblastus</taxon>
    </lineage>
</organism>
<feature type="coiled-coil region" evidence="6">
    <location>
        <begin position="209"/>
        <end position="247"/>
    </location>
</feature>
<dbReference type="PANTHER" id="PTHR42878:SF15">
    <property type="entry name" value="BACTERIOPHYTOCHROME"/>
    <property type="match status" value="1"/>
</dbReference>
<dbReference type="GO" id="GO:0000156">
    <property type="term" value="F:phosphorelay response regulator activity"/>
    <property type="evidence" value="ECO:0007669"/>
    <property type="project" value="TreeGrafter"/>
</dbReference>
<dbReference type="InterPro" id="IPR003661">
    <property type="entry name" value="HisK_dim/P_dom"/>
</dbReference>
<name>A0A212RSP1_RHOAC</name>
<dbReference type="Pfam" id="PF00512">
    <property type="entry name" value="HisKA"/>
    <property type="match status" value="1"/>
</dbReference>
<keyword evidence="5 8" id="KW-0418">Kinase</keyword>
<keyword evidence="9" id="KW-1185">Reference proteome</keyword>
<dbReference type="Gene3D" id="3.30.565.10">
    <property type="entry name" value="Histidine kinase-like ATPase, C-terminal domain"/>
    <property type="match status" value="1"/>
</dbReference>
<evidence type="ECO:0000256" key="4">
    <source>
        <dbReference type="ARBA" id="ARBA00022679"/>
    </source>
</evidence>
<evidence type="ECO:0000313" key="9">
    <source>
        <dbReference type="Proteomes" id="UP000198418"/>
    </source>
</evidence>
<dbReference type="InterPro" id="IPR050351">
    <property type="entry name" value="BphY/WalK/GraS-like"/>
</dbReference>
<gene>
    <name evidence="8" type="ORF">SAMN06265338_10719</name>
</gene>
<dbReference type="SUPFAM" id="SSF47384">
    <property type="entry name" value="Homodimeric domain of signal transducing histidine kinase"/>
    <property type="match status" value="1"/>
</dbReference>
<evidence type="ECO:0000256" key="3">
    <source>
        <dbReference type="ARBA" id="ARBA00022553"/>
    </source>
</evidence>
<dbReference type="EMBL" id="FYDG01000007">
    <property type="protein sequence ID" value="SNB75672.1"/>
    <property type="molecule type" value="Genomic_DNA"/>
</dbReference>
<dbReference type="PRINTS" id="PR00344">
    <property type="entry name" value="BCTRLSENSOR"/>
</dbReference>
<dbReference type="InterPro" id="IPR007891">
    <property type="entry name" value="CHASE3"/>
</dbReference>
<reference evidence="9" key="1">
    <citation type="submission" date="2017-06" db="EMBL/GenBank/DDBJ databases">
        <authorList>
            <person name="Varghese N."/>
            <person name="Submissions S."/>
        </authorList>
    </citation>
    <scope>NUCLEOTIDE SEQUENCE [LARGE SCALE GENOMIC DNA]</scope>
    <source>
        <strain evidence="9">DSM 137</strain>
    </source>
</reference>
<dbReference type="CDD" id="cd19410">
    <property type="entry name" value="HK9-like_sensor"/>
    <property type="match status" value="1"/>
</dbReference>
<dbReference type="EC" id="2.7.13.3" evidence="2"/>
<dbReference type="SMART" id="SM00387">
    <property type="entry name" value="HATPase_c"/>
    <property type="match status" value="1"/>
</dbReference>
<evidence type="ECO:0000259" key="7">
    <source>
        <dbReference type="PROSITE" id="PS50109"/>
    </source>
</evidence>
<keyword evidence="3" id="KW-0597">Phosphoprotein</keyword>
<protein>
    <recommendedName>
        <fullName evidence="2">histidine kinase</fullName>
        <ecNumber evidence="2">2.7.13.3</ecNumber>
    </recommendedName>
</protein>
<evidence type="ECO:0000256" key="2">
    <source>
        <dbReference type="ARBA" id="ARBA00012438"/>
    </source>
</evidence>
<dbReference type="GO" id="GO:0000155">
    <property type="term" value="F:phosphorelay sensor kinase activity"/>
    <property type="evidence" value="ECO:0007669"/>
    <property type="project" value="InterPro"/>
</dbReference>
<evidence type="ECO:0000313" key="8">
    <source>
        <dbReference type="EMBL" id="SNB75672.1"/>
    </source>
</evidence>
<evidence type="ECO:0000256" key="6">
    <source>
        <dbReference type="SAM" id="Coils"/>
    </source>
</evidence>
<proteinExistence type="predicted"/>
<dbReference type="PANTHER" id="PTHR42878">
    <property type="entry name" value="TWO-COMPONENT HISTIDINE KINASE"/>
    <property type="match status" value="1"/>
</dbReference>
<dbReference type="OrthoDB" id="9808408at2"/>
<dbReference type="InterPro" id="IPR004358">
    <property type="entry name" value="Sig_transdc_His_kin-like_C"/>
</dbReference>
<dbReference type="SUPFAM" id="SSF55874">
    <property type="entry name" value="ATPase domain of HSP90 chaperone/DNA topoisomerase II/histidine kinase"/>
    <property type="match status" value="1"/>
</dbReference>
<feature type="domain" description="Histidine kinase" evidence="7">
    <location>
        <begin position="254"/>
        <end position="490"/>
    </location>
</feature>
<dbReference type="CDD" id="cd00075">
    <property type="entry name" value="HATPase"/>
    <property type="match status" value="1"/>
</dbReference>
<dbReference type="Gene3D" id="1.10.287.130">
    <property type="match status" value="1"/>
</dbReference>
<dbReference type="RefSeq" id="WP_088521261.1">
    <property type="nucleotide sequence ID" value="NZ_FYDG01000007.1"/>
</dbReference>
<evidence type="ECO:0000256" key="5">
    <source>
        <dbReference type="ARBA" id="ARBA00022777"/>
    </source>
</evidence>
<dbReference type="GO" id="GO:0030295">
    <property type="term" value="F:protein kinase activator activity"/>
    <property type="evidence" value="ECO:0007669"/>
    <property type="project" value="TreeGrafter"/>
</dbReference>
<comment type="catalytic activity">
    <reaction evidence="1">
        <text>ATP + protein L-histidine = ADP + protein N-phospho-L-histidine.</text>
        <dbReference type="EC" id="2.7.13.3"/>
    </reaction>
</comment>
<dbReference type="InterPro" id="IPR036890">
    <property type="entry name" value="HATPase_C_sf"/>
</dbReference>
<dbReference type="CDD" id="cd00082">
    <property type="entry name" value="HisKA"/>
    <property type="match status" value="1"/>
</dbReference>
<dbReference type="InterPro" id="IPR036097">
    <property type="entry name" value="HisK_dim/P_sf"/>
</dbReference>
<keyword evidence="6" id="KW-0175">Coiled coil</keyword>
<accession>A0A212RSP1</accession>
<dbReference type="Pfam" id="PF02518">
    <property type="entry name" value="HATPase_c"/>
    <property type="match status" value="1"/>
</dbReference>
<dbReference type="InterPro" id="IPR005467">
    <property type="entry name" value="His_kinase_dom"/>
</dbReference>
<dbReference type="Pfam" id="PF05227">
    <property type="entry name" value="CHASE3"/>
    <property type="match status" value="1"/>
</dbReference>